<proteinExistence type="predicted"/>
<reference evidence="2 3" key="1">
    <citation type="submission" date="2015-09" db="EMBL/GenBank/DDBJ databases">
        <title>A metagenomics-based metabolic model of nitrate-dependent anaerobic oxidation of methane by Methanoperedens-like archaea.</title>
        <authorList>
            <person name="Arshad A."/>
            <person name="Speth D.R."/>
            <person name="De Graaf R.M."/>
            <person name="Op Den Camp H.J."/>
            <person name="Jetten M.S."/>
            <person name="Welte C.U."/>
        </authorList>
    </citation>
    <scope>NUCLEOTIDE SEQUENCE [LARGE SCALE GENOMIC DNA]</scope>
</reference>
<feature type="domain" description="Fido" evidence="1">
    <location>
        <begin position="1"/>
        <end position="123"/>
    </location>
</feature>
<evidence type="ECO:0000313" key="2">
    <source>
        <dbReference type="EMBL" id="KPQ43435.1"/>
    </source>
</evidence>
<protein>
    <recommendedName>
        <fullName evidence="1">Fido domain-containing protein</fullName>
    </recommendedName>
</protein>
<dbReference type="Gene3D" id="1.20.120.1870">
    <property type="entry name" value="Fic/DOC protein, Fido domain"/>
    <property type="match status" value="1"/>
</dbReference>
<dbReference type="NCBIfam" id="TIGR01550">
    <property type="entry name" value="DOC_P1"/>
    <property type="match status" value="1"/>
</dbReference>
<evidence type="ECO:0000259" key="1">
    <source>
        <dbReference type="PROSITE" id="PS51459"/>
    </source>
</evidence>
<gene>
    <name evidence="2" type="ORF">MPEBLZ_01994</name>
</gene>
<dbReference type="AlphaFoldDB" id="A0A0P7ZI40"/>
<organism evidence="2 3">
    <name type="scientific">Candidatus Methanoperedens nitratireducens</name>
    <dbReference type="NCBI Taxonomy" id="1392998"/>
    <lineage>
        <taxon>Archaea</taxon>
        <taxon>Methanobacteriati</taxon>
        <taxon>Methanobacteriota</taxon>
        <taxon>Stenosarchaea group</taxon>
        <taxon>Methanomicrobia</taxon>
        <taxon>Methanosarcinales</taxon>
        <taxon>ANME-2 cluster</taxon>
        <taxon>Candidatus Methanoperedentaceae</taxon>
        <taxon>Candidatus Methanoperedens</taxon>
    </lineage>
</organism>
<dbReference type="Proteomes" id="UP000050360">
    <property type="component" value="Unassembled WGS sequence"/>
</dbReference>
<dbReference type="InterPro" id="IPR006440">
    <property type="entry name" value="Doc"/>
</dbReference>
<evidence type="ECO:0000313" key="3">
    <source>
        <dbReference type="Proteomes" id="UP000050360"/>
    </source>
</evidence>
<accession>A0A0P7ZI40</accession>
<dbReference type="PANTHER" id="PTHR39426:SF1">
    <property type="entry name" value="HOMOLOGY TO DEATH-ON-CURING PROTEIN OF PHAGE P1"/>
    <property type="match status" value="1"/>
</dbReference>
<dbReference type="Pfam" id="PF26511">
    <property type="entry name" value="DUF8172"/>
    <property type="match status" value="1"/>
</dbReference>
<dbReference type="PROSITE" id="PS51459">
    <property type="entry name" value="FIDO"/>
    <property type="match status" value="1"/>
</dbReference>
<dbReference type="EMBL" id="LKCM01000144">
    <property type="protein sequence ID" value="KPQ43435.1"/>
    <property type="molecule type" value="Genomic_DNA"/>
</dbReference>
<dbReference type="GO" id="GO:0016301">
    <property type="term" value="F:kinase activity"/>
    <property type="evidence" value="ECO:0007669"/>
    <property type="project" value="InterPro"/>
</dbReference>
<dbReference type="InterPro" id="IPR003812">
    <property type="entry name" value="Fido"/>
</dbReference>
<dbReference type="InterPro" id="IPR053737">
    <property type="entry name" value="Type_II_TA_Toxin"/>
</dbReference>
<comment type="caution">
    <text evidence="2">The sequence shown here is derived from an EMBL/GenBank/DDBJ whole genome shotgun (WGS) entry which is preliminary data.</text>
</comment>
<sequence>MEILLDINEQIKIRASKDPRIEYSGSEDYPIKMHEIRKLIEYAPKNRDILEVAAYYLKNIILLQAFPDANHRTALTAIEMFLEDNGLNLDYTSVEAFDFRKELYNCRLMVYKTYEEMSIRVLKEDDNQAENIVFTLCLKFVKAHVK</sequence>
<dbReference type="PANTHER" id="PTHR39426">
    <property type="entry name" value="HOMOLOGY TO DEATH-ON-CURING PROTEIN OF PHAGE P1"/>
    <property type="match status" value="1"/>
</dbReference>
<name>A0A0P7ZI40_9EURY</name>
<dbReference type="InterPro" id="IPR058485">
    <property type="entry name" value="DUF8172"/>
</dbReference>